<keyword evidence="2" id="KW-0489">Methyltransferase</keyword>
<dbReference type="PANTHER" id="PTHR42912:SF93">
    <property type="entry name" value="N6-ADENOSINE-METHYLTRANSFERASE TMT1A"/>
    <property type="match status" value="1"/>
</dbReference>
<gene>
    <name evidence="2" type="ORF">F6X51_23655</name>
</gene>
<keyword evidence="2" id="KW-0808">Transferase</keyword>
<dbReference type="InterPro" id="IPR050508">
    <property type="entry name" value="Methyltransf_Superfamily"/>
</dbReference>
<dbReference type="GO" id="GO:0032259">
    <property type="term" value="P:methylation"/>
    <property type="evidence" value="ECO:0007669"/>
    <property type="project" value="UniProtKB-KW"/>
</dbReference>
<dbReference type="SUPFAM" id="SSF48452">
    <property type="entry name" value="TPR-like"/>
    <property type="match status" value="1"/>
</dbReference>
<dbReference type="RefSeq" id="WP_150966133.1">
    <property type="nucleotide sequence ID" value="NZ_VZZJ01000032.1"/>
</dbReference>
<dbReference type="InterPro" id="IPR029063">
    <property type="entry name" value="SAM-dependent_MTases_sf"/>
</dbReference>
<dbReference type="AlphaFoldDB" id="A0A6N6MKB1"/>
<dbReference type="GO" id="GO:0008757">
    <property type="term" value="F:S-adenosylmethionine-dependent methyltransferase activity"/>
    <property type="evidence" value="ECO:0007669"/>
    <property type="project" value="InterPro"/>
</dbReference>
<dbReference type="SUPFAM" id="SSF53335">
    <property type="entry name" value="S-adenosyl-L-methionine-dependent methyltransferases"/>
    <property type="match status" value="1"/>
</dbReference>
<keyword evidence="3" id="KW-1185">Reference proteome</keyword>
<proteinExistence type="predicted"/>
<feature type="domain" description="Methyltransferase type 11" evidence="1">
    <location>
        <begin position="161"/>
        <end position="254"/>
    </location>
</feature>
<dbReference type="PANTHER" id="PTHR42912">
    <property type="entry name" value="METHYLTRANSFERASE"/>
    <property type="match status" value="1"/>
</dbReference>
<protein>
    <submittedName>
        <fullName evidence="2">Methyltransferase domain-containing protein</fullName>
    </submittedName>
</protein>
<evidence type="ECO:0000259" key="1">
    <source>
        <dbReference type="Pfam" id="PF08241"/>
    </source>
</evidence>
<dbReference type="CDD" id="cd02440">
    <property type="entry name" value="AdoMet_MTases"/>
    <property type="match status" value="1"/>
</dbReference>
<dbReference type="Pfam" id="PF08241">
    <property type="entry name" value="Methyltransf_11"/>
    <property type="match status" value="1"/>
</dbReference>
<dbReference type="InterPro" id="IPR011990">
    <property type="entry name" value="TPR-like_helical_dom_sf"/>
</dbReference>
<dbReference type="Proteomes" id="UP000441523">
    <property type="component" value="Unassembled WGS sequence"/>
</dbReference>
<dbReference type="EMBL" id="VZZJ01000032">
    <property type="protein sequence ID" value="KAB1070080.1"/>
    <property type="molecule type" value="Genomic_DNA"/>
</dbReference>
<dbReference type="InterPro" id="IPR013216">
    <property type="entry name" value="Methyltransf_11"/>
</dbReference>
<reference evidence="2 3" key="1">
    <citation type="submission" date="2019-09" db="EMBL/GenBank/DDBJ databases">
        <title>YIM 132548 draft genome.</title>
        <authorList>
            <person name="Jiang L."/>
        </authorList>
    </citation>
    <scope>NUCLEOTIDE SEQUENCE [LARGE SCALE GENOMIC DNA]</scope>
    <source>
        <strain evidence="2 3">YIM 132548</strain>
    </source>
</reference>
<name>A0A6N6MKB1_9HYPH</name>
<sequence>MTLPSVSGQRTSGDLRADRRYAYAEGCLGDGDAAGAAEMAEQALELAPRYAAAWLLLGRAREALHRASGGEADFHAALRAYSAALDLDPDDALGSRVRLVQLGGGEAAGALSPAYVRALFDGYAARFDRHLVEGLHYRGPEMLRDALEALPGAPARYAVALDLGCGTGLVGAAFAGRVGHLTGVDLSPAMLAQAERRRLYQRLVVGDLTGFLAGEPEASADLCVAADVFIYVGDLGAVLPAIARVLRPDGFVAFTVQSHDGAGIILGADARFAHGDAYLEAACRASGLRPALREPAAIRHERGRGVPGRLVVLSKAEP</sequence>
<dbReference type="Gene3D" id="1.25.40.10">
    <property type="entry name" value="Tetratricopeptide repeat domain"/>
    <property type="match status" value="1"/>
</dbReference>
<evidence type="ECO:0000313" key="2">
    <source>
        <dbReference type="EMBL" id="KAB1070080.1"/>
    </source>
</evidence>
<accession>A0A6N6MKB1</accession>
<organism evidence="2 3">
    <name type="scientific">Methylobacterium planeticum</name>
    <dbReference type="NCBI Taxonomy" id="2615211"/>
    <lineage>
        <taxon>Bacteria</taxon>
        <taxon>Pseudomonadati</taxon>
        <taxon>Pseudomonadota</taxon>
        <taxon>Alphaproteobacteria</taxon>
        <taxon>Hyphomicrobiales</taxon>
        <taxon>Methylobacteriaceae</taxon>
        <taxon>Methylobacterium</taxon>
    </lineage>
</organism>
<dbReference type="Gene3D" id="3.40.50.150">
    <property type="entry name" value="Vaccinia Virus protein VP39"/>
    <property type="match status" value="1"/>
</dbReference>
<comment type="caution">
    <text evidence="2">The sequence shown here is derived from an EMBL/GenBank/DDBJ whole genome shotgun (WGS) entry which is preliminary data.</text>
</comment>
<evidence type="ECO:0000313" key="3">
    <source>
        <dbReference type="Proteomes" id="UP000441523"/>
    </source>
</evidence>